<organism evidence="1 2">
    <name type="scientific">Paenibacillus psychroresistens</name>
    <dbReference type="NCBI Taxonomy" id="1778678"/>
    <lineage>
        <taxon>Bacteria</taxon>
        <taxon>Bacillati</taxon>
        <taxon>Bacillota</taxon>
        <taxon>Bacilli</taxon>
        <taxon>Bacillales</taxon>
        <taxon>Paenibacillaceae</taxon>
        <taxon>Paenibacillus</taxon>
    </lineage>
</organism>
<keyword evidence="2" id="KW-1185">Reference proteome</keyword>
<dbReference type="EMBL" id="CP034235">
    <property type="protein sequence ID" value="QGQ94435.1"/>
    <property type="molecule type" value="Genomic_DNA"/>
</dbReference>
<reference evidence="2" key="1">
    <citation type="submission" date="2018-11" db="EMBL/GenBank/DDBJ databases">
        <title>Complete genome sequence of Paenibacillus sp. ML311-T8.</title>
        <authorList>
            <person name="Nam Y.-D."/>
            <person name="Kang J."/>
            <person name="Chung W.-H."/>
            <person name="Park Y.S."/>
        </authorList>
    </citation>
    <scope>NUCLEOTIDE SEQUENCE [LARGE SCALE GENOMIC DNA]</scope>
    <source>
        <strain evidence="2">ML311-T8</strain>
    </source>
</reference>
<accession>A0A6B8RFS7</accession>
<evidence type="ECO:0000313" key="1">
    <source>
        <dbReference type="EMBL" id="QGQ94435.1"/>
    </source>
</evidence>
<dbReference type="OrthoDB" id="2638183at2"/>
<dbReference type="KEGG" id="ppsc:EHS13_05710"/>
<gene>
    <name evidence="1" type="ORF">EHS13_05710</name>
</gene>
<evidence type="ECO:0000313" key="2">
    <source>
        <dbReference type="Proteomes" id="UP000426246"/>
    </source>
</evidence>
<proteinExistence type="predicted"/>
<protein>
    <submittedName>
        <fullName evidence="1">Uncharacterized protein</fullName>
    </submittedName>
</protein>
<dbReference type="AlphaFoldDB" id="A0A6B8RFS7"/>
<dbReference type="RefSeq" id="WP_155699438.1">
    <property type="nucleotide sequence ID" value="NZ_CP034235.1"/>
</dbReference>
<dbReference type="Proteomes" id="UP000426246">
    <property type="component" value="Chromosome"/>
</dbReference>
<sequence length="71" mass="8374">MAINRRLETDQDFQEAMDRQAPIRVFLNDHMVDSGGVITRFDDQIIAVQGSVSELTYHQRQLCEFFETRKR</sequence>
<name>A0A6B8RFS7_9BACL</name>